<reference evidence="5" key="1">
    <citation type="submission" date="2018-01" db="EMBL/GenBank/DDBJ databases">
        <authorList>
            <consortium name="Urmite Genomes"/>
        </authorList>
    </citation>
    <scope>NUCLEOTIDE SEQUENCE [LARGE SCALE GENOMIC DNA]</scope>
    <source>
        <strain evidence="5">AFP003</strain>
    </source>
</reference>
<dbReference type="InterPro" id="IPR028082">
    <property type="entry name" value="Peripla_BP_I"/>
</dbReference>
<keyword evidence="6" id="KW-1185">Reference proteome</keyword>
<accession>A0A2K4Y3U2</accession>
<dbReference type="Pfam" id="PF00356">
    <property type="entry name" value="LacI"/>
    <property type="match status" value="1"/>
</dbReference>
<proteinExistence type="predicted"/>
<dbReference type="SMART" id="SM00354">
    <property type="entry name" value="HTH_LACI"/>
    <property type="match status" value="1"/>
</dbReference>
<dbReference type="InterPro" id="IPR000843">
    <property type="entry name" value="HTH_LacI"/>
</dbReference>
<dbReference type="Pfam" id="PF13377">
    <property type="entry name" value="Peripla_BP_3"/>
    <property type="match status" value="1"/>
</dbReference>
<dbReference type="PANTHER" id="PTHR30146">
    <property type="entry name" value="LACI-RELATED TRANSCRIPTIONAL REPRESSOR"/>
    <property type="match status" value="1"/>
</dbReference>
<dbReference type="AlphaFoldDB" id="A0A2K4Y3U2"/>
<dbReference type="Gene3D" id="1.10.260.40">
    <property type="entry name" value="lambda repressor-like DNA-binding domains"/>
    <property type="match status" value="1"/>
</dbReference>
<dbReference type="PANTHER" id="PTHR30146:SF109">
    <property type="entry name" value="HTH-TYPE TRANSCRIPTIONAL REGULATOR GALS"/>
    <property type="match status" value="1"/>
</dbReference>
<keyword evidence="3" id="KW-0804">Transcription</keyword>
<dbReference type="CDD" id="cd06267">
    <property type="entry name" value="PBP1_LacI_sugar_binding-like"/>
    <property type="match status" value="1"/>
</dbReference>
<name>A0A2K4Y3U2_9MYCO</name>
<evidence type="ECO:0000256" key="1">
    <source>
        <dbReference type="ARBA" id="ARBA00023015"/>
    </source>
</evidence>
<feature type="domain" description="HTH lacI-type" evidence="4">
    <location>
        <begin position="48"/>
        <end position="104"/>
    </location>
</feature>
<evidence type="ECO:0000256" key="2">
    <source>
        <dbReference type="ARBA" id="ARBA00023125"/>
    </source>
</evidence>
<dbReference type="GO" id="GO:0000976">
    <property type="term" value="F:transcription cis-regulatory region binding"/>
    <property type="evidence" value="ECO:0007669"/>
    <property type="project" value="TreeGrafter"/>
</dbReference>
<dbReference type="PROSITE" id="PS50932">
    <property type="entry name" value="HTH_LACI_2"/>
    <property type="match status" value="1"/>
</dbReference>
<evidence type="ECO:0000256" key="3">
    <source>
        <dbReference type="ARBA" id="ARBA00023163"/>
    </source>
</evidence>
<protein>
    <submittedName>
        <fullName evidence="5">LacI family transcriptional regulator</fullName>
    </submittedName>
</protein>
<dbReference type="GO" id="GO:0003700">
    <property type="term" value="F:DNA-binding transcription factor activity"/>
    <property type="evidence" value="ECO:0007669"/>
    <property type="project" value="TreeGrafter"/>
</dbReference>
<keyword evidence="1" id="KW-0805">Transcription regulation</keyword>
<organism evidence="5 6">
    <name type="scientific">Mycobacterium ahvazicum</name>
    <dbReference type="NCBI Taxonomy" id="1964395"/>
    <lineage>
        <taxon>Bacteria</taxon>
        <taxon>Bacillati</taxon>
        <taxon>Actinomycetota</taxon>
        <taxon>Actinomycetes</taxon>
        <taxon>Mycobacteriales</taxon>
        <taxon>Mycobacteriaceae</taxon>
        <taxon>Mycobacterium</taxon>
        <taxon>Mycobacterium simiae complex</taxon>
    </lineage>
</organism>
<dbReference type="CDD" id="cd01392">
    <property type="entry name" value="HTH_LacI"/>
    <property type="match status" value="1"/>
</dbReference>
<dbReference type="InterPro" id="IPR046335">
    <property type="entry name" value="LacI/GalR-like_sensor"/>
</dbReference>
<dbReference type="InterPro" id="IPR010982">
    <property type="entry name" value="Lambda_DNA-bd_dom_sf"/>
</dbReference>
<keyword evidence="2" id="KW-0238">DNA-binding</keyword>
<evidence type="ECO:0000313" key="5">
    <source>
        <dbReference type="EMBL" id="SOX51455.1"/>
    </source>
</evidence>
<dbReference type="SUPFAM" id="SSF53822">
    <property type="entry name" value="Periplasmic binding protein-like I"/>
    <property type="match status" value="1"/>
</dbReference>
<dbReference type="Gene3D" id="3.40.50.2300">
    <property type="match status" value="2"/>
</dbReference>
<dbReference type="SUPFAM" id="SSF47413">
    <property type="entry name" value="lambda repressor-like DNA-binding domains"/>
    <property type="match status" value="1"/>
</dbReference>
<gene>
    <name evidence="5" type="ORF">MAAFP003_116</name>
</gene>
<dbReference type="Proteomes" id="UP000236318">
    <property type="component" value="Unassembled WGS sequence"/>
</dbReference>
<dbReference type="EMBL" id="FXEG02000001">
    <property type="protein sequence ID" value="SOX51455.1"/>
    <property type="molecule type" value="Genomic_DNA"/>
</dbReference>
<evidence type="ECO:0000313" key="6">
    <source>
        <dbReference type="Proteomes" id="UP000236318"/>
    </source>
</evidence>
<comment type="caution">
    <text evidence="5">The sequence shown here is derived from an EMBL/GenBank/DDBJ whole genome shotgun (WGS) entry which is preliminary data.</text>
</comment>
<evidence type="ECO:0000259" key="4">
    <source>
        <dbReference type="PROSITE" id="PS50932"/>
    </source>
</evidence>
<sequence>MVTDGLIVHLLTAPDAAWDGLIVVAAGHRMPPWVMAGPEANANKVARPTNADVARLASVSTATVSYVLNNAAGRRISAQTREAVQRAAELLGYRPNLAARNLARGKSGVVLYIVPYVAVGDMPMQAGSRMTTELARLGLLQVQIFETEDDQHVVDAIENLDPIAVTSLFPLSAAAARAVKAAGIPNIEMGTLPALGDPHLAIGEMRVEHLVSRGHRRIAFAYTAIQRWRALGDYWIEGVLRAAKSRDLPRVAVAEVTVDNAADVVRGWVGDGVTAVCAQSDEIACLVLHGIHEAGLRCPSDLAVIGVDASPMGMVSSPPLTTVQFDPRAVADFALGALLERLGYPPPPAGEPTDIARLIVRSST</sequence>